<gene>
    <name evidence="1" type="ORF">IE53DRAFT_326091</name>
</gene>
<proteinExistence type="predicted"/>
<keyword evidence="2" id="KW-1185">Reference proteome</keyword>
<evidence type="ECO:0000313" key="2">
    <source>
        <dbReference type="Proteomes" id="UP000245626"/>
    </source>
</evidence>
<evidence type="ECO:0000313" key="1">
    <source>
        <dbReference type="EMBL" id="PWN52740.1"/>
    </source>
</evidence>
<name>A0ACD0P3Z4_9BASI</name>
<sequence length="452" mass="49857">MWTKAEEKRILLKTDLFALIPAMIVFVSLSLDRGNVANALTDNLLGDLKMNQNQLNNATTLFNVGIVIFEIPWNMMAKRIGPQRFLPLTVMIWGVITLGQAFITNHKQLYVTRFLVGTFEAGFIPGFAFYLGRFYTRSEIASRYAIFWSANAIASIISGVASLGILQLRGRAGLAGWSWLFIIEGIFTIVAGSFALLWFPNSATQKSALLGRSWYTEREASIIVTRVLVDQPSKCNEVKKTPVTWDDVIDTLIDYKLMLIVLMALSGMVIASPVSTYVPSIIKQLGYRGYTANGLAVPGYVMALIIGVSVGFLVNRYQRQAYWIMALQLCAVISLLWVALPPNGTNKEVLYVGALFLTAFSNTFVGCAASWVANVVEPRQRPIALALFVMANNAAGLAGAQVLRKDDAPRYHRGFLILVGTTSASVILALSAHIALRKRRIEGRSANKETRM</sequence>
<dbReference type="EMBL" id="KZ819760">
    <property type="protein sequence ID" value="PWN52740.1"/>
    <property type="molecule type" value="Genomic_DNA"/>
</dbReference>
<organism evidence="1 2">
    <name type="scientific">Violaceomyces palustris</name>
    <dbReference type="NCBI Taxonomy" id="1673888"/>
    <lineage>
        <taxon>Eukaryota</taxon>
        <taxon>Fungi</taxon>
        <taxon>Dikarya</taxon>
        <taxon>Basidiomycota</taxon>
        <taxon>Ustilaginomycotina</taxon>
        <taxon>Ustilaginomycetes</taxon>
        <taxon>Violaceomycetales</taxon>
        <taxon>Violaceomycetaceae</taxon>
        <taxon>Violaceomyces</taxon>
    </lineage>
</organism>
<accession>A0ACD0P3Z4</accession>
<protein>
    <submittedName>
        <fullName evidence="1">MFS general substrate transporter</fullName>
    </submittedName>
</protein>
<dbReference type="Proteomes" id="UP000245626">
    <property type="component" value="Unassembled WGS sequence"/>
</dbReference>
<reference evidence="1 2" key="1">
    <citation type="journal article" date="2018" name="Mol. Biol. Evol.">
        <title>Broad Genomic Sampling Reveals a Smut Pathogenic Ancestry of the Fungal Clade Ustilaginomycotina.</title>
        <authorList>
            <person name="Kijpornyongpan T."/>
            <person name="Mondo S.J."/>
            <person name="Barry K."/>
            <person name="Sandor L."/>
            <person name="Lee J."/>
            <person name="Lipzen A."/>
            <person name="Pangilinan J."/>
            <person name="LaButti K."/>
            <person name="Hainaut M."/>
            <person name="Henrissat B."/>
            <person name="Grigoriev I.V."/>
            <person name="Spatafora J.W."/>
            <person name="Aime M.C."/>
        </authorList>
    </citation>
    <scope>NUCLEOTIDE SEQUENCE [LARGE SCALE GENOMIC DNA]</scope>
    <source>
        <strain evidence="1 2">SA 807</strain>
    </source>
</reference>